<dbReference type="GO" id="GO:0031966">
    <property type="term" value="C:mitochondrial membrane"/>
    <property type="evidence" value="ECO:0007669"/>
    <property type="project" value="UniProtKB-SubCell"/>
</dbReference>
<dbReference type="RefSeq" id="YP_002970970.1">
    <property type="nucleotide sequence ID" value="NC_012838.1"/>
</dbReference>
<proteinExistence type="inferred from homology"/>
<dbReference type="GO" id="GO:0015986">
    <property type="term" value="P:proton motive force-driven ATP synthesis"/>
    <property type="evidence" value="ECO:0007669"/>
    <property type="project" value="InterPro"/>
</dbReference>
<dbReference type="GO" id="GO:0015078">
    <property type="term" value="F:proton transmembrane transporter activity"/>
    <property type="evidence" value="ECO:0007669"/>
    <property type="project" value="InterPro"/>
</dbReference>
<reference evidence="14" key="1">
    <citation type="journal article" date="2009" name="BMC Evol. Biol.">
        <title>Phylogenetic analysis of the true water bugs (Insecta: Hemiptera: Heteroptera: Nepomorpha): evidence from mitochondrial genomes.</title>
        <authorList>
            <person name="Hua J."/>
            <person name="Li M."/>
            <person name="Dong P."/>
            <person name="Cui Y."/>
            <person name="Xie Q."/>
            <person name="Bu W."/>
        </authorList>
    </citation>
    <scope>NUCLEOTIDE SEQUENCE</scope>
    <source>
        <strain evidence="14">NKMT022</strain>
    </source>
</reference>
<feature type="transmembrane region" description="Helical" evidence="13">
    <location>
        <begin position="6"/>
        <end position="30"/>
    </location>
</feature>
<dbReference type="GeneID" id="7996780"/>
<evidence type="ECO:0000256" key="5">
    <source>
        <dbReference type="ARBA" id="ARBA00022547"/>
    </source>
</evidence>
<comment type="similarity">
    <text evidence="2 12">Belongs to the ATPase protein 8 family.</text>
</comment>
<keyword evidence="10 12" id="KW-0496">Mitochondrion</keyword>
<evidence type="ECO:0000256" key="1">
    <source>
        <dbReference type="ARBA" id="ARBA00004304"/>
    </source>
</evidence>
<evidence type="ECO:0000256" key="6">
    <source>
        <dbReference type="ARBA" id="ARBA00022692"/>
    </source>
</evidence>
<evidence type="ECO:0000256" key="12">
    <source>
        <dbReference type="RuleBase" id="RU003661"/>
    </source>
</evidence>
<organism evidence="14">
    <name type="scientific">Nerthra indica</name>
    <dbReference type="NCBI Taxonomy" id="1249914"/>
    <lineage>
        <taxon>Eukaryota</taxon>
        <taxon>Metazoa</taxon>
        <taxon>Ecdysozoa</taxon>
        <taxon>Arthropoda</taxon>
        <taxon>Hexapoda</taxon>
        <taxon>Insecta</taxon>
        <taxon>Pterygota</taxon>
        <taxon>Neoptera</taxon>
        <taxon>Paraneoptera</taxon>
        <taxon>Hemiptera</taxon>
        <taxon>Heteroptera</taxon>
        <taxon>Panheteroptera</taxon>
        <taxon>Nepomorpha</taxon>
        <taxon>Gelastocoridae</taxon>
        <taxon>Nerthra</taxon>
    </lineage>
</organism>
<keyword evidence="7 12" id="KW-0375">Hydrogen ion transport</keyword>
<evidence type="ECO:0000256" key="4">
    <source>
        <dbReference type="ARBA" id="ARBA00022448"/>
    </source>
</evidence>
<keyword evidence="11 13" id="KW-0472">Membrane</keyword>
<geneLocation type="mitochondrion" evidence="14"/>
<evidence type="ECO:0000256" key="9">
    <source>
        <dbReference type="ARBA" id="ARBA00023065"/>
    </source>
</evidence>
<keyword evidence="5 12" id="KW-0138">CF(0)</keyword>
<dbReference type="Pfam" id="PF00895">
    <property type="entry name" value="ATP-synt_8"/>
    <property type="match status" value="1"/>
</dbReference>
<evidence type="ECO:0000256" key="10">
    <source>
        <dbReference type="ARBA" id="ARBA00023128"/>
    </source>
</evidence>
<keyword evidence="9 12" id="KW-0406">Ion transport</keyword>
<name>C5HIL4_9HEMI</name>
<evidence type="ECO:0000256" key="3">
    <source>
        <dbReference type="ARBA" id="ARBA00011291"/>
    </source>
</evidence>
<keyword evidence="6 12" id="KW-0812">Transmembrane</keyword>
<evidence type="ECO:0000256" key="13">
    <source>
        <dbReference type="SAM" id="Phobius"/>
    </source>
</evidence>
<dbReference type="AlphaFoldDB" id="C5HIL4"/>
<evidence type="ECO:0000313" key="14">
    <source>
        <dbReference type="EMBL" id="ACJ69459.1"/>
    </source>
</evidence>
<comment type="subunit">
    <text evidence="3">F-type ATPases have 2 components, CF(1) - the catalytic core - and CF(0) - the membrane proton channel.</text>
</comment>
<sequence>MPQMAPLWWTTLFFMFLTCLMMMYINMYFLTSHKIKMNPHFKSEKKPINWKW</sequence>
<dbReference type="GO" id="GO:0045259">
    <property type="term" value="C:proton-transporting ATP synthase complex"/>
    <property type="evidence" value="ECO:0007669"/>
    <property type="project" value="UniProtKB-KW"/>
</dbReference>
<evidence type="ECO:0000256" key="8">
    <source>
        <dbReference type="ARBA" id="ARBA00022989"/>
    </source>
</evidence>
<gene>
    <name evidence="14" type="primary">ATP8</name>
</gene>
<dbReference type="EMBL" id="FJ456943">
    <property type="protein sequence ID" value="ACJ69459.1"/>
    <property type="molecule type" value="Genomic_DNA"/>
</dbReference>
<dbReference type="CTD" id="4509"/>
<evidence type="ECO:0000256" key="7">
    <source>
        <dbReference type="ARBA" id="ARBA00022781"/>
    </source>
</evidence>
<comment type="subcellular location">
    <subcellularLocation>
        <location evidence="1 12">Mitochondrion membrane</location>
        <topology evidence="1 12">Single-pass membrane protein</topology>
    </subcellularLocation>
</comment>
<dbReference type="InterPro" id="IPR001421">
    <property type="entry name" value="ATP8_metazoa"/>
</dbReference>
<evidence type="ECO:0000256" key="2">
    <source>
        <dbReference type="ARBA" id="ARBA00008892"/>
    </source>
</evidence>
<accession>C5HIL4</accession>
<evidence type="ECO:0000256" key="11">
    <source>
        <dbReference type="ARBA" id="ARBA00023136"/>
    </source>
</evidence>
<protein>
    <recommendedName>
        <fullName evidence="12">ATP synthase complex subunit 8</fullName>
    </recommendedName>
</protein>
<keyword evidence="8 13" id="KW-1133">Transmembrane helix</keyword>
<keyword evidence="4 12" id="KW-0813">Transport</keyword>